<dbReference type="Gene3D" id="3.10.450.360">
    <property type="match status" value="1"/>
</dbReference>
<accession>A0AAJ5WNU2</accession>
<evidence type="ECO:0000256" key="1">
    <source>
        <dbReference type="SAM" id="SignalP"/>
    </source>
</evidence>
<dbReference type="EMBL" id="CP119311">
    <property type="protein sequence ID" value="WEK34032.1"/>
    <property type="molecule type" value="Genomic_DNA"/>
</dbReference>
<sequence length="162" mass="18892">MKNSFKFSLLGICCLFFGTLSAQENDQVNLPPVVVNSSAVSVPEKVWKGFEKYFTDAESPAWYELNKKYMVRFLTQDNRNQALFTRKGQLVYNIYYGNKQDLPDSEWRIIMGSYYDCDITNVLKVTDGRRLVWLVNVENAKNTMMLRIEDGQLEEIQKYKKG</sequence>
<protein>
    <recommendedName>
        <fullName evidence="4">Beta-lactamase-inhibitor-like PepSY-like domain-containing protein</fullName>
    </recommendedName>
</protein>
<evidence type="ECO:0000313" key="3">
    <source>
        <dbReference type="Proteomes" id="UP001220610"/>
    </source>
</evidence>
<organism evidence="2 3">
    <name type="scientific">Candidatus Pseudobacter hemicellulosilyticus</name>
    <dbReference type="NCBI Taxonomy" id="3121375"/>
    <lineage>
        <taxon>Bacteria</taxon>
        <taxon>Pseudomonadati</taxon>
        <taxon>Bacteroidota</taxon>
        <taxon>Chitinophagia</taxon>
        <taxon>Chitinophagales</taxon>
        <taxon>Chitinophagaceae</taxon>
        <taxon>Pseudobacter</taxon>
    </lineage>
</organism>
<keyword evidence="1" id="KW-0732">Signal</keyword>
<gene>
    <name evidence="2" type="ORF">P0Y53_16210</name>
</gene>
<feature type="signal peptide" evidence="1">
    <location>
        <begin position="1"/>
        <end position="22"/>
    </location>
</feature>
<evidence type="ECO:0008006" key="4">
    <source>
        <dbReference type="Google" id="ProtNLM"/>
    </source>
</evidence>
<dbReference type="AlphaFoldDB" id="A0AAJ5WNU2"/>
<dbReference type="Proteomes" id="UP001220610">
    <property type="component" value="Chromosome"/>
</dbReference>
<proteinExistence type="predicted"/>
<reference evidence="2" key="1">
    <citation type="submission" date="2023-03" db="EMBL/GenBank/DDBJ databases">
        <title>Andean soil-derived lignocellulolytic bacterial consortium as a source of novel taxa and putative plastic-active enzymes.</title>
        <authorList>
            <person name="Diaz-Garcia L."/>
            <person name="Chuvochina M."/>
            <person name="Feuerriegel G."/>
            <person name="Bunk B."/>
            <person name="Sproer C."/>
            <person name="Streit W.R."/>
            <person name="Rodriguez L.M."/>
            <person name="Overmann J."/>
            <person name="Jimenez D.J."/>
        </authorList>
    </citation>
    <scope>NUCLEOTIDE SEQUENCE</scope>
    <source>
        <strain evidence="2">MAG 7</strain>
    </source>
</reference>
<evidence type="ECO:0000313" key="2">
    <source>
        <dbReference type="EMBL" id="WEK34032.1"/>
    </source>
</evidence>
<name>A0AAJ5WNU2_9BACT</name>
<feature type="chain" id="PRO_5042551690" description="Beta-lactamase-inhibitor-like PepSY-like domain-containing protein" evidence="1">
    <location>
        <begin position="23"/>
        <end position="162"/>
    </location>
</feature>
<dbReference type="SUPFAM" id="SSF160574">
    <property type="entry name" value="BT0923-like"/>
    <property type="match status" value="1"/>
</dbReference>